<feature type="chain" id="PRO_5004934626" evidence="2">
    <location>
        <begin position="21"/>
        <end position="331"/>
    </location>
</feature>
<comment type="caution">
    <text evidence="3">The sequence shown here is derived from an EMBL/GenBank/DDBJ whole genome shotgun (WGS) entry which is preliminary data.</text>
</comment>
<protein>
    <submittedName>
        <fullName evidence="3">Uncharacterized protein</fullName>
    </submittedName>
</protein>
<dbReference type="GeneID" id="19195636"/>
<keyword evidence="4" id="KW-1185">Reference proteome</keyword>
<feature type="compositionally biased region" description="Basic and acidic residues" evidence="1">
    <location>
        <begin position="205"/>
        <end position="232"/>
    </location>
</feature>
<sequence>MVVLKHAAILLASLATLATASPASAQWGKPDVSAMGVAHRGNPSDAATNGDGKAHEHGNWQHSAAGNDEEEENKNPPEKGKDGGKENYHPARGEGAPPEHRTFAEHKGGDASKSKPSVKDREDETHKHHQAREEDAPPGHRTLAKHKGDDSSKDKSLRKDREHGTYKQHHARTEDVLETLRRLARQEDTVDKQPQGGGHDHHAHGHDQTMEHGSHNHTETGGHTKGELHEARAASQKGVYECANANWLHPCVWTPLKDGQCYNRLYGRYGSMGPDNGLSCTIYEAPDCNDHGWNTCGPFVWPGIADYQKSHLLLYHGMADDGPFSIKCKST</sequence>
<dbReference type="RefSeq" id="XP_007749709.1">
    <property type="nucleotide sequence ID" value="XM_007751519.1"/>
</dbReference>
<feature type="region of interest" description="Disordered" evidence="1">
    <location>
        <begin position="188"/>
        <end position="232"/>
    </location>
</feature>
<feature type="compositionally biased region" description="Basic and acidic residues" evidence="1">
    <location>
        <begin position="73"/>
        <end position="138"/>
    </location>
</feature>
<dbReference type="HOGENOM" id="CLU_081896_0_0_1"/>
<gene>
    <name evidence="3" type="ORF">A1O5_10945</name>
</gene>
<reference evidence="3 4" key="1">
    <citation type="submission" date="2013-03" db="EMBL/GenBank/DDBJ databases">
        <title>The Genome Sequence of Cladophialophora psammophila CBS 110553.</title>
        <authorList>
            <consortium name="The Broad Institute Genomics Platform"/>
            <person name="Cuomo C."/>
            <person name="de Hoog S."/>
            <person name="Gorbushina A."/>
            <person name="Walker B."/>
            <person name="Young S.K."/>
            <person name="Zeng Q."/>
            <person name="Gargeya S."/>
            <person name="Fitzgerald M."/>
            <person name="Haas B."/>
            <person name="Abouelleil A."/>
            <person name="Allen A.W."/>
            <person name="Alvarado L."/>
            <person name="Arachchi H.M."/>
            <person name="Berlin A.M."/>
            <person name="Chapman S.B."/>
            <person name="Gainer-Dewar J."/>
            <person name="Goldberg J."/>
            <person name="Griggs A."/>
            <person name="Gujja S."/>
            <person name="Hansen M."/>
            <person name="Howarth C."/>
            <person name="Imamovic A."/>
            <person name="Ireland A."/>
            <person name="Larimer J."/>
            <person name="McCowan C."/>
            <person name="Murphy C."/>
            <person name="Pearson M."/>
            <person name="Poon T.W."/>
            <person name="Priest M."/>
            <person name="Roberts A."/>
            <person name="Saif S."/>
            <person name="Shea T."/>
            <person name="Sisk P."/>
            <person name="Sykes S."/>
            <person name="Wortman J."/>
            <person name="Nusbaum C."/>
            <person name="Birren B."/>
        </authorList>
    </citation>
    <scope>NUCLEOTIDE SEQUENCE [LARGE SCALE GENOMIC DNA]</scope>
    <source>
        <strain evidence="3 4">CBS 110553</strain>
    </source>
</reference>
<feature type="compositionally biased region" description="Basic and acidic residues" evidence="1">
    <location>
        <begin position="146"/>
        <end position="175"/>
    </location>
</feature>
<dbReference type="Proteomes" id="UP000019471">
    <property type="component" value="Unassembled WGS sequence"/>
</dbReference>
<dbReference type="EMBL" id="AMGX01000022">
    <property type="protein sequence ID" value="EXJ65969.1"/>
    <property type="molecule type" value="Genomic_DNA"/>
</dbReference>
<proteinExistence type="predicted"/>
<keyword evidence="2" id="KW-0732">Signal</keyword>
<dbReference type="AlphaFoldDB" id="W9X691"/>
<feature type="region of interest" description="Disordered" evidence="1">
    <location>
        <begin position="34"/>
        <end position="175"/>
    </location>
</feature>
<evidence type="ECO:0000256" key="2">
    <source>
        <dbReference type="SAM" id="SignalP"/>
    </source>
</evidence>
<evidence type="ECO:0000313" key="4">
    <source>
        <dbReference type="Proteomes" id="UP000019471"/>
    </source>
</evidence>
<accession>W9X691</accession>
<dbReference type="OrthoDB" id="2910287at2759"/>
<evidence type="ECO:0000256" key="1">
    <source>
        <dbReference type="SAM" id="MobiDB-lite"/>
    </source>
</evidence>
<evidence type="ECO:0000313" key="3">
    <source>
        <dbReference type="EMBL" id="EXJ65969.1"/>
    </source>
</evidence>
<organism evidence="3 4">
    <name type="scientific">Cladophialophora psammophila CBS 110553</name>
    <dbReference type="NCBI Taxonomy" id="1182543"/>
    <lineage>
        <taxon>Eukaryota</taxon>
        <taxon>Fungi</taxon>
        <taxon>Dikarya</taxon>
        <taxon>Ascomycota</taxon>
        <taxon>Pezizomycotina</taxon>
        <taxon>Eurotiomycetes</taxon>
        <taxon>Chaetothyriomycetidae</taxon>
        <taxon>Chaetothyriales</taxon>
        <taxon>Herpotrichiellaceae</taxon>
        <taxon>Cladophialophora</taxon>
    </lineage>
</organism>
<name>W9X691_9EURO</name>
<feature type="signal peptide" evidence="2">
    <location>
        <begin position="1"/>
        <end position="20"/>
    </location>
</feature>